<feature type="domain" description="EamA" evidence="2">
    <location>
        <begin position="152"/>
        <end position="295"/>
    </location>
</feature>
<feature type="transmembrane region" description="Helical" evidence="1">
    <location>
        <begin position="153"/>
        <end position="177"/>
    </location>
</feature>
<gene>
    <name evidence="3" type="ORF">JQC93_00730</name>
</gene>
<dbReference type="RefSeq" id="WP_205156565.1">
    <property type="nucleotide sequence ID" value="NZ_JAFEUM010000001.1"/>
</dbReference>
<dbReference type="Proteomes" id="UP000809621">
    <property type="component" value="Unassembled WGS sequence"/>
</dbReference>
<accession>A0ABS2HFM0</accession>
<feature type="transmembrane region" description="Helical" evidence="1">
    <location>
        <begin position="252"/>
        <end position="271"/>
    </location>
</feature>
<feature type="transmembrane region" description="Helical" evidence="1">
    <location>
        <begin position="225"/>
        <end position="246"/>
    </location>
</feature>
<dbReference type="InterPro" id="IPR037185">
    <property type="entry name" value="EmrE-like"/>
</dbReference>
<dbReference type="PANTHER" id="PTHR22911">
    <property type="entry name" value="ACYL-MALONYL CONDENSING ENZYME-RELATED"/>
    <property type="match status" value="1"/>
</dbReference>
<dbReference type="SUPFAM" id="SSF103481">
    <property type="entry name" value="Multidrug resistance efflux transporter EmrE"/>
    <property type="match status" value="2"/>
</dbReference>
<feature type="transmembrane region" description="Helical" evidence="1">
    <location>
        <begin position="36"/>
        <end position="56"/>
    </location>
</feature>
<feature type="transmembrane region" description="Helical" evidence="1">
    <location>
        <begin position="123"/>
        <end position="141"/>
    </location>
</feature>
<keyword evidence="4" id="KW-1185">Reference proteome</keyword>
<sequence length="297" mass="31712">MSFVGESAALSAAVVWAIATWIYGQFSHQFSAFQLNFIKGVVASTLMVVAIVFTGAYDGLAEMQAEHIWVLAVSGVIGIAIGDSAYFAALKRIGANKTLLLEALAPPLSGVLALMVLGTQIPMLSWLGVVVTTMAVTYVVFEPSDAEAVDRKGILFGLLASACQATGVVISHFALVAGDVDPLVGALVRLSVGTLAVWLGLRWIQKVTLKQLLVKWQKMQTSQQTLLMCAIVIGTFLALWLQQIALKFASPAIAQTLIATSPIFILMIFALRGERITLKQAMGTLLAVVGISLFFVR</sequence>
<feature type="transmembrane region" description="Helical" evidence="1">
    <location>
        <begin position="183"/>
        <end position="204"/>
    </location>
</feature>
<evidence type="ECO:0000313" key="3">
    <source>
        <dbReference type="EMBL" id="MBM7034913.1"/>
    </source>
</evidence>
<reference evidence="3 4" key="1">
    <citation type="submission" date="2021-02" db="EMBL/GenBank/DDBJ databases">
        <authorList>
            <person name="Park J.-S."/>
        </authorList>
    </citation>
    <scope>NUCLEOTIDE SEQUENCE [LARGE SCALE GENOMIC DNA]</scope>
    <source>
        <strain evidence="3 4">188UL20-2</strain>
    </source>
</reference>
<evidence type="ECO:0000256" key="1">
    <source>
        <dbReference type="SAM" id="Phobius"/>
    </source>
</evidence>
<keyword evidence="1" id="KW-0812">Transmembrane</keyword>
<protein>
    <submittedName>
        <fullName evidence="3">DMT family transporter</fullName>
    </submittedName>
</protein>
<proteinExistence type="predicted"/>
<dbReference type="PANTHER" id="PTHR22911:SF137">
    <property type="entry name" value="SOLUTE CARRIER FAMILY 35 MEMBER G2-RELATED"/>
    <property type="match status" value="1"/>
</dbReference>
<evidence type="ECO:0000313" key="4">
    <source>
        <dbReference type="Proteomes" id="UP000809621"/>
    </source>
</evidence>
<dbReference type="Pfam" id="PF00892">
    <property type="entry name" value="EamA"/>
    <property type="match status" value="2"/>
</dbReference>
<feature type="domain" description="EamA" evidence="2">
    <location>
        <begin position="5"/>
        <end position="140"/>
    </location>
</feature>
<evidence type="ECO:0000259" key="2">
    <source>
        <dbReference type="Pfam" id="PF00892"/>
    </source>
</evidence>
<feature type="transmembrane region" description="Helical" evidence="1">
    <location>
        <begin position="68"/>
        <end position="87"/>
    </location>
</feature>
<dbReference type="InterPro" id="IPR000620">
    <property type="entry name" value="EamA_dom"/>
</dbReference>
<dbReference type="EMBL" id="JAFEUM010000001">
    <property type="protein sequence ID" value="MBM7034913.1"/>
    <property type="molecule type" value="Genomic_DNA"/>
</dbReference>
<comment type="caution">
    <text evidence="3">The sequence shown here is derived from an EMBL/GenBank/DDBJ whole genome shotgun (WGS) entry which is preliminary data.</text>
</comment>
<feature type="transmembrane region" description="Helical" evidence="1">
    <location>
        <begin position="6"/>
        <end position="24"/>
    </location>
</feature>
<keyword evidence="1" id="KW-0472">Membrane</keyword>
<keyword evidence="1" id="KW-1133">Transmembrane helix</keyword>
<organism evidence="3 4">
    <name type="scientific">Vibrio ulleungensis</name>
    <dbReference type="NCBI Taxonomy" id="2807619"/>
    <lineage>
        <taxon>Bacteria</taxon>
        <taxon>Pseudomonadati</taxon>
        <taxon>Pseudomonadota</taxon>
        <taxon>Gammaproteobacteria</taxon>
        <taxon>Vibrionales</taxon>
        <taxon>Vibrionaceae</taxon>
        <taxon>Vibrio</taxon>
    </lineage>
</organism>
<name>A0ABS2HFM0_9VIBR</name>